<reference evidence="2" key="1">
    <citation type="submission" date="2021-06" db="EMBL/GenBank/DDBJ databases">
        <title>Halomicroarcula sp. F24A a new haloarchaeum isolated from saline soil.</title>
        <authorList>
            <person name="Duran-Viseras A."/>
            <person name="Sanchez-Porro C."/>
            <person name="Ventosa A."/>
        </authorList>
    </citation>
    <scope>NUCLEOTIDE SEQUENCE</scope>
    <source>
        <strain evidence="2">F24A</strain>
    </source>
</reference>
<dbReference type="PANTHER" id="PTHR43471">
    <property type="entry name" value="ABC TRANSPORTER PERMEASE"/>
    <property type="match status" value="1"/>
</dbReference>
<evidence type="ECO:0000256" key="1">
    <source>
        <dbReference type="SAM" id="Phobius"/>
    </source>
</evidence>
<gene>
    <name evidence="2" type="ORF">EGD98_18770</name>
</gene>
<dbReference type="AlphaFoldDB" id="A0A8J7YGU2"/>
<dbReference type="EMBL" id="RKLQ01000005">
    <property type="protein sequence ID" value="MBX0305690.1"/>
    <property type="molecule type" value="Genomic_DNA"/>
</dbReference>
<keyword evidence="3" id="KW-1185">Reference proteome</keyword>
<proteinExistence type="predicted"/>
<organism evidence="2 3">
    <name type="scientific">Haloarcula salinisoli</name>
    <dbReference type="NCBI Taxonomy" id="2487746"/>
    <lineage>
        <taxon>Archaea</taxon>
        <taxon>Methanobacteriati</taxon>
        <taxon>Methanobacteriota</taxon>
        <taxon>Stenosarchaea group</taxon>
        <taxon>Halobacteria</taxon>
        <taxon>Halobacteriales</taxon>
        <taxon>Haloarculaceae</taxon>
        <taxon>Haloarcula</taxon>
    </lineage>
</organism>
<evidence type="ECO:0000313" key="3">
    <source>
        <dbReference type="Proteomes" id="UP000783863"/>
    </source>
</evidence>
<accession>A0A8J7YGU2</accession>
<keyword evidence="1" id="KW-0812">Transmembrane</keyword>
<dbReference type="PANTHER" id="PTHR43471:SF1">
    <property type="entry name" value="ABC TRANSPORTER PERMEASE PROTEIN NOSY-RELATED"/>
    <property type="match status" value="1"/>
</dbReference>
<protein>
    <submittedName>
        <fullName evidence="2">ABC transporter permease</fullName>
    </submittedName>
</protein>
<feature type="transmembrane region" description="Helical" evidence="1">
    <location>
        <begin position="167"/>
        <end position="189"/>
    </location>
</feature>
<dbReference type="GO" id="GO:0140359">
    <property type="term" value="F:ABC-type transporter activity"/>
    <property type="evidence" value="ECO:0007669"/>
    <property type="project" value="InterPro"/>
</dbReference>
<dbReference type="GO" id="GO:0005886">
    <property type="term" value="C:plasma membrane"/>
    <property type="evidence" value="ECO:0007669"/>
    <property type="project" value="UniProtKB-SubCell"/>
</dbReference>
<feature type="transmembrane region" description="Helical" evidence="1">
    <location>
        <begin position="241"/>
        <end position="262"/>
    </location>
</feature>
<feature type="transmembrane region" description="Helical" evidence="1">
    <location>
        <begin position="58"/>
        <end position="77"/>
    </location>
</feature>
<feature type="transmembrane region" description="Helical" evidence="1">
    <location>
        <begin position="98"/>
        <end position="126"/>
    </location>
</feature>
<dbReference type="RefSeq" id="WP_220589884.1">
    <property type="nucleotide sequence ID" value="NZ_RKLQ01000005.1"/>
</dbReference>
<sequence>MSWQTIARQDGHVTVGTRSGKLLLGLTALSILLSAYVYPVLGTEPITTARFGGYVRGWLTTVLPFVGVLLGYGAVVGERESGALRLSLSLPHSRLDLLFGKFCSRAGLLTGVLVGALTVAGALVVYPFGELVLGRFLVFVLLTVLFGVLWCGLGLATSLVVATRRRALVLAFGLVFLFVIVWDLVAAALRAGLDAAGVIDGRLPGPAQFLIGIEPGHVFGRVVTGLVQGEPVSGPWYLNEWVALVLLVLWSVGPLAVAYGTFVRRDIA</sequence>
<dbReference type="Pfam" id="PF12679">
    <property type="entry name" value="ABC2_membrane_2"/>
    <property type="match status" value="1"/>
</dbReference>
<feature type="transmembrane region" description="Helical" evidence="1">
    <location>
        <begin position="132"/>
        <end position="155"/>
    </location>
</feature>
<comment type="caution">
    <text evidence="2">The sequence shown here is derived from an EMBL/GenBank/DDBJ whole genome shotgun (WGS) entry which is preliminary data.</text>
</comment>
<keyword evidence="1" id="KW-0472">Membrane</keyword>
<name>A0A8J7YGU2_9EURY</name>
<dbReference type="Proteomes" id="UP000783863">
    <property type="component" value="Unassembled WGS sequence"/>
</dbReference>
<evidence type="ECO:0000313" key="2">
    <source>
        <dbReference type="EMBL" id="MBX0305690.1"/>
    </source>
</evidence>
<keyword evidence="1" id="KW-1133">Transmembrane helix</keyword>
<feature type="transmembrane region" description="Helical" evidence="1">
    <location>
        <begin position="21"/>
        <end position="38"/>
    </location>
</feature>